<dbReference type="Proteomes" id="UP001652642">
    <property type="component" value="Chromosome 7"/>
</dbReference>
<evidence type="ECO:0000313" key="3">
    <source>
        <dbReference type="RefSeq" id="XP_072834505.1"/>
    </source>
</evidence>
<dbReference type="InterPro" id="IPR001307">
    <property type="entry name" value="Thiosulphate_STrfase_CS"/>
</dbReference>
<dbReference type="InterPro" id="IPR001763">
    <property type="entry name" value="Rhodanese-like_dom"/>
</dbReference>
<dbReference type="Pfam" id="PF00581">
    <property type="entry name" value="Rhodanese"/>
    <property type="match status" value="1"/>
</dbReference>
<dbReference type="PROSITE" id="PS50206">
    <property type="entry name" value="RHODANESE_3"/>
    <property type="match status" value="1"/>
</dbReference>
<dbReference type="GeneID" id="140701742"/>
<feature type="domain" description="Rhodanese" evidence="1">
    <location>
        <begin position="50"/>
        <end position="157"/>
    </location>
</feature>
<name>A0ABM5EMX8_9SAUR</name>
<dbReference type="SUPFAM" id="SSF52821">
    <property type="entry name" value="Rhodanese/Cell cycle control phosphatase"/>
    <property type="match status" value="1"/>
</dbReference>
<accession>A0ABM5EMX8</accession>
<sequence>MADQFLKDLEASGVKEPSEKRSLAIKWVEGIFPGVELVTTETLQQWMETRPEELLLLDTRTPAEFDVSHLPGALLVPSDANALLGVFKAWSLQEPGSAPRDVVCYCTVGYRSSRAAQLLNSFLAQELADRDFGTSSKIYNLRGGLVMWGSERRPMVDQQEKPTSVVHPYNSVWAKLLEPEIQAAVDA</sequence>
<organism evidence="2 3">
    <name type="scientific">Pogona vitticeps</name>
    <name type="common">central bearded dragon</name>
    <dbReference type="NCBI Taxonomy" id="103695"/>
    <lineage>
        <taxon>Eukaryota</taxon>
        <taxon>Metazoa</taxon>
        <taxon>Chordata</taxon>
        <taxon>Craniata</taxon>
        <taxon>Vertebrata</taxon>
        <taxon>Euteleostomi</taxon>
        <taxon>Lepidosauria</taxon>
        <taxon>Squamata</taxon>
        <taxon>Bifurcata</taxon>
        <taxon>Unidentata</taxon>
        <taxon>Episquamata</taxon>
        <taxon>Toxicofera</taxon>
        <taxon>Iguania</taxon>
        <taxon>Acrodonta</taxon>
        <taxon>Agamidae</taxon>
        <taxon>Amphibolurinae</taxon>
        <taxon>Pogona</taxon>
    </lineage>
</organism>
<keyword evidence="2" id="KW-1185">Reference proteome</keyword>
<reference evidence="3" key="1">
    <citation type="submission" date="2025-08" db="UniProtKB">
        <authorList>
            <consortium name="RefSeq"/>
        </authorList>
    </citation>
    <scope>IDENTIFICATION</scope>
</reference>
<evidence type="ECO:0000313" key="2">
    <source>
        <dbReference type="Proteomes" id="UP001652642"/>
    </source>
</evidence>
<evidence type="ECO:0000259" key="1">
    <source>
        <dbReference type="PROSITE" id="PS50206"/>
    </source>
</evidence>
<dbReference type="PROSITE" id="PS00380">
    <property type="entry name" value="RHODANESE_1"/>
    <property type="match status" value="1"/>
</dbReference>
<gene>
    <name evidence="3" type="primary">LOC140701742</name>
</gene>
<dbReference type="Gene3D" id="3.40.250.10">
    <property type="entry name" value="Rhodanese-like domain"/>
    <property type="match status" value="1"/>
</dbReference>
<dbReference type="InterPro" id="IPR036873">
    <property type="entry name" value="Rhodanese-like_dom_sf"/>
</dbReference>
<dbReference type="CDD" id="cd00158">
    <property type="entry name" value="RHOD"/>
    <property type="match status" value="1"/>
</dbReference>
<dbReference type="SMART" id="SM00450">
    <property type="entry name" value="RHOD"/>
    <property type="match status" value="1"/>
</dbReference>
<dbReference type="RefSeq" id="XP_072834505.1">
    <property type="nucleotide sequence ID" value="XM_072978404.1"/>
</dbReference>
<protein>
    <submittedName>
        <fullName evidence="3">Sulfurtransferase Alvin_2599-like</fullName>
    </submittedName>
</protein>
<proteinExistence type="predicted"/>